<dbReference type="Proteomes" id="UP000011524">
    <property type="component" value="Unassembled WGS sequence"/>
</dbReference>
<evidence type="ECO:0000256" key="1">
    <source>
        <dbReference type="SAM" id="MobiDB-lite"/>
    </source>
</evidence>
<dbReference type="eggNOG" id="arCOG06301">
    <property type="taxonomic scope" value="Archaea"/>
</dbReference>
<dbReference type="InterPro" id="IPR006311">
    <property type="entry name" value="TAT_signal"/>
</dbReference>
<dbReference type="PROSITE" id="PS51318">
    <property type="entry name" value="TAT"/>
    <property type="match status" value="1"/>
</dbReference>
<sequence>MNRTRREILGLVGGLAATVLGGCLAPEAGGDGSGGSDGGTTTPTHPTPRNGTDRGTPTDTENGTPTQTPSGLPAGVERVDAPPYDIEEPVCSGEEKNEDYDPLYLCANMPAEPSLAFDQRPARGTVFRDEGLQFSPGDDSGGNGNQLYATLLTGPGDVDRLEDDGDEIHAFVSETDFERRAVLVVQTGWGSGSILPHLKRIETTDTGIHAFGCYTRPCVYTADYTARTTVARFDRPDALDSGVVSLTVDPSTRYNVATGEGVVTIDQSS</sequence>
<accession>M0LKK5</accession>
<proteinExistence type="predicted"/>
<evidence type="ECO:0008006" key="4">
    <source>
        <dbReference type="Google" id="ProtNLM"/>
    </source>
</evidence>
<dbReference type="STRING" id="1227453.C444_04157"/>
<feature type="compositionally biased region" description="Polar residues" evidence="1">
    <location>
        <begin position="49"/>
        <end position="70"/>
    </location>
</feature>
<protein>
    <recommendedName>
        <fullName evidence="4">Lipoprotein</fullName>
    </recommendedName>
</protein>
<gene>
    <name evidence="2" type="ORF">C444_04157</name>
</gene>
<dbReference type="PATRIC" id="fig|1227453.3.peg.833"/>
<reference evidence="2 3" key="1">
    <citation type="journal article" date="2014" name="PLoS Genet.">
        <title>Phylogenetically driven sequencing of extremely halophilic archaea reveals strategies for static and dynamic osmo-response.</title>
        <authorList>
            <person name="Becker E.A."/>
            <person name="Seitzer P.M."/>
            <person name="Tritt A."/>
            <person name="Larsen D."/>
            <person name="Krusor M."/>
            <person name="Yao A.I."/>
            <person name="Wu D."/>
            <person name="Madern D."/>
            <person name="Eisen J.A."/>
            <person name="Darling A.E."/>
            <person name="Facciotti M.T."/>
        </authorList>
    </citation>
    <scope>NUCLEOTIDE SEQUENCE [LARGE SCALE GENOMIC DNA]</scope>
    <source>
        <strain evidence="3">ATCC 49778 / DSM 6131 / JCM 7785 / NBRC 101032 / NCIMB 13157 / TR-1</strain>
    </source>
</reference>
<evidence type="ECO:0000313" key="3">
    <source>
        <dbReference type="Proteomes" id="UP000011524"/>
    </source>
</evidence>
<name>M0LKK5_HALJT</name>
<dbReference type="RefSeq" id="WP_004591110.1">
    <property type="nucleotide sequence ID" value="NZ_AOLY01000007.1"/>
</dbReference>
<feature type="region of interest" description="Disordered" evidence="1">
    <location>
        <begin position="22"/>
        <end position="81"/>
    </location>
</feature>
<feature type="compositionally biased region" description="Low complexity" evidence="1">
    <location>
        <begin position="39"/>
        <end position="48"/>
    </location>
</feature>
<feature type="compositionally biased region" description="Gly residues" evidence="1">
    <location>
        <begin position="29"/>
        <end position="38"/>
    </location>
</feature>
<dbReference type="PROSITE" id="PS51257">
    <property type="entry name" value="PROKAR_LIPOPROTEIN"/>
    <property type="match status" value="1"/>
</dbReference>
<keyword evidence="3" id="KW-1185">Reference proteome</keyword>
<organism evidence="2 3">
    <name type="scientific">Haloarcula japonica (strain ATCC 49778 / DSM 6131 / JCM 7785 / NBRC 101032 / NCIMB 13157 / TR-1)</name>
    <dbReference type="NCBI Taxonomy" id="1227453"/>
    <lineage>
        <taxon>Archaea</taxon>
        <taxon>Methanobacteriati</taxon>
        <taxon>Methanobacteriota</taxon>
        <taxon>Stenosarchaea group</taxon>
        <taxon>Halobacteria</taxon>
        <taxon>Halobacteriales</taxon>
        <taxon>Haloarculaceae</taxon>
        <taxon>Haloarcula</taxon>
    </lineage>
</organism>
<evidence type="ECO:0000313" key="2">
    <source>
        <dbReference type="EMBL" id="EMA33598.1"/>
    </source>
</evidence>
<dbReference type="AlphaFoldDB" id="M0LKK5"/>
<dbReference type="OrthoDB" id="206283at2157"/>
<comment type="caution">
    <text evidence="2">The sequence shown here is derived from an EMBL/GenBank/DDBJ whole genome shotgun (WGS) entry which is preliminary data.</text>
</comment>
<dbReference type="EMBL" id="AOLY01000007">
    <property type="protein sequence ID" value="EMA33598.1"/>
    <property type="molecule type" value="Genomic_DNA"/>
</dbReference>